<reference evidence="1 2" key="1">
    <citation type="journal article" date="2022" name="Nat. Genet.">
        <title>Improved pea reference genome and pan-genome highlight genomic features and evolutionary characteristics.</title>
        <authorList>
            <person name="Yang T."/>
            <person name="Liu R."/>
            <person name="Luo Y."/>
            <person name="Hu S."/>
            <person name="Wang D."/>
            <person name="Wang C."/>
            <person name="Pandey M.K."/>
            <person name="Ge S."/>
            <person name="Xu Q."/>
            <person name="Li N."/>
            <person name="Li G."/>
            <person name="Huang Y."/>
            <person name="Saxena R.K."/>
            <person name="Ji Y."/>
            <person name="Li M."/>
            <person name="Yan X."/>
            <person name="He Y."/>
            <person name="Liu Y."/>
            <person name="Wang X."/>
            <person name="Xiang C."/>
            <person name="Varshney R.K."/>
            <person name="Ding H."/>
            <person name="Gao S."/>
            <person name="Zong X."/>
        </authorList>
    </citation>
    <scope>NUCLEOTIDE SEQUENCE [LARGE SCALE GENOMIC DNA]</scope>
    <source>
        <strain evidence="1 2">cv. Zhongwan 6</strain>
    </source>
</reference>
<dbReference type="Proteomes" id="UP001058974">
    <property type="component" value="Chromosome 6"/>
</dbReference>
<comment type="caution">
    <text evidence="1">The sequence shown here is derived from an EMBL/GenBank/DDBJ whole genome shotgun (WGS) entry which is preliminary data.</text>
</comment>
<organism evidence="1 2">
    <name type="scientific">Pisum sativum</name>
    <name type="common">Garden pea</name>
    <name type="synonym">Lathyrus oleraceus</name>
    <dbReference type="NCBI Taxonomy" id="3888"/>
    <lineage>
        <taxon>Eukaryota</taxon>
        <taxon>Viridiplantae</taxon>
        <taxon>Streptophyta</taxon>
        <taxon>Embryophyta</taxon>
        <taxon>Tracheophyta</taxon>
        <taxon>Spermatophyta</taxon>
        <taxon>Magnoliopsida</taxon>
        <taxon>eudicotyledons</taxon>
        <taxon>Gunneridae</taxon>
        <taxon>Pentapetalae</taxon>
        <taxon>rosids</taxon>
        <taxon>fabids</taxon>
        <taxon>Fabales</taxon>
        <taxon>Fabaceae</taxon>
        <taxon>Papilionoideae</taxon>
        <taxon>50 kb inversion clade</taxon>
        <taxon>NPAAA clade</taxon>
        <taxon>Hologalegina</taxon>
        <taxon>IRL clade</taxon>
        <taxon>Fabeae</taxon>
        <taxon>Lathyrus</taxon>
    </lineage>
</organism>
<dbReference type="AlphaFoldDB" id="A0A9D5A7W8"/>
<evidence type="ECO:0000313" key="2">
    <source>
        <dbReference type="Proteomes" id="UP001058974"/>
    </source>
</evidence>
<dbReference type="EMBL" id="JAMSHJ010000006">
    <property type="protein sequence ID" value="KAI5398271.1"/>
    <property type="molecule type" value="Genomic_DNA"/>
</dbReference>
<evidence type="ECO:0000313" key="1">
    <source>
        <dbReference type="EMBL" id="KAI5398271.1"/>
    </source>
</evidence>
<accession>A0A9D5A7W8</accession>
<keyword evidence="2" id="KW-1185">Reference proteome</keyword>
<protein>
    <submittedName>
        <fullName evidence="1">Uncharacterized protein</fullName>
    </submittedName>
</protein>
<name>A0A9D5A7W8_PEA</name>
<proteinExistence type="predicted"/>
<sequence length="157" mass="18268">MMERKGSALVNMSSEMWQFSEFIEDSNLVDLPYKDEWKSITVVWRSHFVIKEKFKILKGRLKKWNYEVFGKVLLEVNDNTDKINSIDALLGCCKEEQVEGLMASRSKVTSDLWRKEVKEEVRRHLSAKFKEPEANKPTLDNIGFNTLSSSEKAFLEA</sequence>
<gene>
    <name evidence="1" type="ORF">KIW84_063892</name>
</gene>
<dbReference type="Gramene" id="Psat06G0389200-T1">
    <property type="protein sequence ID" value="KAI5398271.1"/>
    <property type="gene ID" value="KIW84_063892"/>
</dbReference>